<reference evidence="3" key="1">
    <citation type="journal article" date="2019" name="Int. J. Syst. Evol. Microbiol.">
        <title>The Global Catalogue of Microorganisms (GCM) 10K type strain sequencing project: providing services to taxonomists for standard genome sequencing and annotation.</title>
        <authorList>
            <consortium name="The Broad Institute Genomics Platform"/>
            <consortium name="The Broad Institute Genome Sequencing Center for Infectious Disease"/>
            <person name="Wu L."/>
            <person name="Ma J."/>
        </authorList>
    </citation>
    <scope>NUCLEOTIDE SEQUENCE [LARGE SCALE GENOMIC DNA]</scope>
    <source>
        <strain evidence="3">KCTC 42498</strain>
    </source>
</reference>
<dbReference type="RefSeq" id="WP_377511892.1">
    <property type="nucleotide sequence ID" value="NZ_JBHULU010000027.1"/>
</dbReference>
<feature type="domain" description="DUF4369" evidence="1">
    <location>
        <begin position="31"/>
        <end position="139"/>
    </location>
</feature>
<dbReference type="InterPro" id="IPR025380">
    <property type="entry name" value="DUF4369"/>
</dbReference>
<protein>
    <submittedName>
        <fullName evidence="2">DUF4369 domain-containing protein</fullName>
    </submittedName>
</protein>
<evidence type="ECO:0000313" key="2">
    <source>
        <dbReference type="EMBL" id="MFD2515985.1"/>
    </source>
</evidence>
<sequence>MNKLLLPALVFGLLTLSYCAGKKHTSSLGSYIVSGTVKGATDGSWIYLKHNGESSLTPLLDSALVKKERFEFRGQLKNKVLQTIIGFKEPFYDADGAFKGYKLSDAAILWLENSDVRLEGEKGSLFKAKITGSATQQDFERVLTSSGDDKLLGFIRQNPNSSYLGIYLLNLNKEKFGKEVAAELFSLMTADKRDSYYGREVAAYIGREKN</sequence>
<proteinExistence type="predicted"/>
<dbReference type="Pfam" id="PF14289">
    <property type="entry name" value="DUF4369"/>
    <property type="match status" value="1"/>
</dbReference>
<gene>
    <name evidence="2" type="ORF">ACFSRY_19085</name>
</gene>
<dbReference type="Proteomes" id="UP001597544">
    <property type="component" value="Unassembled WGS sequence"/>
</dbReference>
<comment type="caution">
    <text evidence="2">The sequence shown here is derived from an EMBL/GenBank/DDBJ whole genome shotgun (WGS) entry which is preliminary data.</text>
</comment>
<evidence type="ECO:0000313" key="3">
    <source>
        <dbReference type="Proteomes" id="UP001597544"/>
    </source>
</evidence>
<keyword evidence="3" id="KW-1185">Reference proteome</keyword>
<organism evidence="2 3">
    <name type="scientific">Pontibacter locisalis</name>
    <dbReference type="NCBI Taxonomy" id="1719035"/>
    <lineage>
        <taxon>Bacteria</taxon>
        <taxon>Pseudomonadati</taxon>
        <taxon>Bacteroidota</taxon>
        <taxon>Cytophagia</taxon>
        <taxon>Cytophagales</taxon>
        <taxon>Hymenobacteraceae</taxon>
        <taxon>Pontibacter</taxon>
    </lineage>
</organism>
<evidence type="ECO:0000259" key="1">
    <source>
        <dbReference type="Pfam" id="PF14289"/>
    </source>
</evidence>
<name>A0ABW5IRF9_9BACT</name>
<accession>A0ABW5IRF9</accession>
<dbReference type="EMBL" id="JBHULU010000027">
    <property type="protein sequence ID" value="MFD2515985.1"/>
    <property type="molecule type" value="Genomic_DNA"/>
</dbReference>